<dbReference type="RefSeq" id="WP_262165604.1">
    <property type="nucleotide sequence ID" value="NZ_CP104964.1"/>
</dbReference>
<name>A0ABY6CD19_9HYPH</name>
<geneLocation type="plasmid" evidence="4 5">
    <name>p_unnamed1</name>
</geneLocation>
<feature type="modified residue" description="4-aspartylphosphate" evidence="2">
    <location>
        <position position="56"/>
    </location>
</feature>
<keyword evidence="5" id="KW-1185">Reference proteome</keyword>
<keyword evidence="4" id="KW-0614">Plasmid</keyword>
<dbReference type="EMBL" id="CP104964">
    <property type="protein sequence ID" value="UXN68008.1"/>
    <property type="molecule type" value="Genomic_DNA"/>
</dbReference>
<accession>A0ABY6CD19</accession>
<dbReference type="PANTHER" id="PTHR44591">
    <property type="entry name" value="STRESS RESPONSE REGULATOR PROTEIN 1"/>
    <property type="match status" value="1"/>
</dbReference>
<dbReference type="PANTHER" id="PTHR44591:SF21">
    <property type="entry name" value="TWO-COMPONENT RESPONSE REGULATOR"/>
    <property type="match status" value="1"/>
</dbReference>
<reference evidence="4 5" key="1">
    <citation type="submission" date="2022-09" db="EMBL/GenBank/DDBJ databases">
        <title>Interaction between co-microsymbionts with complementary sets of symbiotic genes in legume-rhizobium systems.</title>
        <authorList>
            <person name="Safronova V."/>
            <person name="Sazanova A."/>
            <person name="Afonin A."/>
            <person name="Chirak E."/>
        </authorList>
    </citation>
    <scope>NUCLEOTIDE SEQUENCE [LARGE SCALE GENOMIC DNA]</scope>
    <source>
        <strain evidence="4 5">A18/4-1</strain>
        <plasmid evidence="4 5">p_unnamed1</plasmid>
    </source>
</reference>
<evidence type="ECO:0000259" key="3">
    <source>
        <dbReference type="PROSITE" id="PS50110"/>
    </source>
</evidence>
<proteinExistence type="predicted"/>
<evidence type="ECO:0000256" key="1">
    <source>
        <dbReference type="ARBA" id="ARBA00022553"/>
    </source>
</evidence>
<gene>
    <name evidence="4" type="ORF">N8A98_00355</name>
</gene>
<protein>
    <submittedName>
        <fullName evidence="4">Response regulator</fullName>
    </submittedName>
</protein>
<dbReference type="InterPro" id="IPR050595">
    <property type="entry name" value="Bact_response_regulator"/>
</dbReference>
<feature type="domain" description="Response regulatory" evidence="3">
    <location>
        <begin position="6"/>
        <end position="118"/>
    </location>
</feature>
<evidence type="ECO:0000256" key="2">
    <source>
        <dbReference type="PROSITE-ProRule" id="PRU00169"/>
    </source>
</evidence>
<dbReference type="Gene3D" id="3.40.50.2300">
    <property type="match status" value="1"/>
</dbReference>
<organism evidence="4 5">
    <name type="scientific">Devosia neptuniae</name>
    <dbReference type="NCBI Taxonomy" id="191302"/>
    <lineage>
        <taxon>Bacteria</taxon>
        <taxon>Pseudomonadati</taxon>
        <taxon>Pseudomonadota</taxon>
        <taxon>Alphaproteobacteria</taxon>
        <taxon>Hyphomicrobiales</taxon>
        <taxon>Devosiaceae</taxon>
        <taxon>Devosia</taxon>
    </lineage>
</organism>
<dbReference type="InterPro" id="IPR011006">
    <property type="entry name" value="CheY-like_superfamily"/>
</dbReference>
<dbReference type="SMART" id="SM00448">
    <property type="entry name" value="REC"/>
    <property type="match status" value="1"/>
</dbReference>
<dbReference type="SUPFAM" id="SSF52172">
    <property type="entry name" value="CheY-like"/>
    <property type="match status" value="1"/>
</dbReference>
<evidence type="ECO:0000313" key="4">
    <source>
        <dbReference type="EMBL" id="UXN68008.1"/>
    </source>
</evidence>
<sequence>MTGPIVVLVVEDDAITRINIVDALHDEGFKVHEAPTSEEALQTLDAELGVDCLLTDVDLGAGLDGLRLASQARGNFPLVEIVVVSGQLRQMPTDVPDARFFIKPYDPATIADAVRAMVLEGRNRNR</sequence>
<keyword evidence="1 2" id="KW-0597">Phosphoprotein</keyword>
<evidence type="ECO:0000313" key="5">
    <source>
        <dbReference type="Proteomes" id="UP001061862"/>
    </source>
</evidence>
<dbReference type="PROSITE" id="PS50110">
    <property type="entry name" value="RESPONSE_REGULATORY"/>
    <property type="match status" value="1"/>
</dbReference>
<dbReference type="InterPro" id="IPR001789">
    <property type="entry name" value="Sig_transdc_resp-reg_receiver"/>
</dbReference>
<dbReference type="Pfam" id="PF00072">
    <property type="entry name" value="Response_reg"/>
    <property type="match status" value="1"/>
</dbReference>
<dbReference type="Proteomes" id="UP001061862">
    <property type="component" value="Plasmid p_unnamed1"/>
</dbReference>